<keyword evidence="1" id="KW-0472">Membrane</keyword>
<dbReference type="PANTHER" id="PTHR38646:SF1">
    <property type="entry name" value="DUF202 DOMAIN-CONTAINING PROTEIN"/>
    <property type="match status" value="1"/>
</dbReference>
<comment type="caution">
    <text evidence="2">The sequence shown here is derived from an EMBL/GenBank/DDBJ whole genome shotgun (WGS) entry which is preliminary data.</text>
</comment>
<dbReference type="Proteomes" id="UP000237144">
    <property type="component" value="Unassembled WGS sequence"/>
</dbReference>
<organism evidence="2 3">
    <name type="scientific">Rhodotorula taiwanensis</name>
    <dbReference type="NCBI Taxonomy" id="741276"/>
    <lineage>
        <taxon>Eukaryota</taxon>
        <taxon>Fungi</taxon>
        <taxon>Dikarya</taxon>
        <taxon>Basidiomycota</taxon>
        <taxon>Pucciniomycotina</taxon>
        <taxon>Microbotryomycetes</taxon>
        <taxon>Sporidiobolales</taxon>
        <taxon>Sporidiobolaceae</taxon>
        <taxon>Rhodotorula</taxon>
    </lineage>
</organism>
<dbReference type="OrthoDB" id="2555434at2759"/>
<dbReference type="PANTHER" id="PTHR38646">
    <property type="entry name" value="YALI0F00814P"/>
    <property type="match status" value="1"/>
</dbReference>
<evidence type="ECO:0000256" key="1">
    <source>
        <dbReference type="SAM" id="Phobius"/>
    </source>
</evidence>
<feature type="transmembrane region" description="Helical" evidence="1">
    <location>
        <begin position="137"/>
        <end position="156"/>
    </location>
</feature>
<gene>
    <name evidence="2" type="ORF">BMF94_4094</name>
</gene>
<evidence type="ECO:0008006" key="4">
    <source>
        <dbReference type="Google" id="ProtNLM"/>
    </source>
</evidence>
<keyword evidence="1" id="KW-1133">Transmembrane helix</keyword>
<sequence length="158" mass="18070">MVGHTNPLHLGHRKETAGPRTYRGHRRASWILEDQDALIELRARSRTFDGAYVRTALGHLYYSLIVLKIFSPEFAKIGLIYVIMSCLLLLIAQVRRRRSDHDFSDKYITEDPLSLPGVKASERLWGIRPFRTSGDTVILIGLVCSALYITTFILIMRL</sequence>
<evidence type="ECO:0000313" key="3">
    <source>
        <dbReference type="Proteomes" id="UP000237144"/>
    </source>
</evidence>
<name>A0A2S5B7V1_9BASI</name>
<dbReference type="EMBL" id="PJQD01000046">
    <property type="protein sequence ID" value="POY72839.1"/>
    <property type="molecule type" value="Genomic_DNA"/>
</dbReference>
<keyword evidence="3" id="KW-1185">Reference proteome</keyword>
<accession>A0A2S5B7V1</accession>
<dbReference type="AlphaFoldDB" id="A0A2S5B7V1"/>
<feature type="transmembrane region" description="Helical" evidence="1">
    <location>
        <begin position="77"/>
        <end position="94"/>
    </location>
</feature>
<evidence type="ECO:0000313" key="2">
    <source>
        <dbReference type="EMBL" id="POY72839.1"/>
    </source>
</evidence>
<proteinExistence type="predicted"/>
<reference evidence="2 3" key="1">
    <citation type="journal article" date="2018" name="Front. Microbiol.">
        <title>Prospects for Fungal Bioremediation of Acidic Radioactive Waste Sites: Characterization and Genome Sequence of Rhodotorula taiwanensis MD1149.</title>
        <authorList>
            <person name="Tkavc R."/>
            <person name="Matrosova V.Y."/>
            <person name="Grichenko O.E."/>
            <person name="Gostincar C."/>
            <person name="Volpe R.P."/>
            <person name="Klimenkova P."/>
            <person name="Gaidamakova E.K."/>
            <person name="Zhou C.E."/>
            <person name="Stewart B.J."/>
            <person name="Lyman M.G."/>
            <person name="Malfatti S.A."/>
            <person name="Rubinfeld B."/>
            <person name="Courtot M."/>
            <person name="Singh J."/>
            <person name="Dalgard C.L."/>
            <person name="Hamilton T."/>
            <person name="Frey K.G."/>
            <person name="Gunde-Cimerman N."/>
            <person name="Dugan L."/>
            <person name="Daly M.J."/>
        </authorList>
    </citation>
    <scope>NUCLEOTIDE SEQUENCE [LARGE SCALE GENOMIC DNA]</scope>
    <source>
        <strain evidence="2 3">MD1149</strain>
    </source>
</reference>
<dbReference type="STRING" id="741276.A0A2S5B7V1"/>
<keyword evidence="1" id="KW-0812">Transmembrane</keyword>
<protein>
    <recommendedName>
        <fullName evidence="4">DUF202 domain-containing protein</fullName>
    </recommendedName>
</protein>